<dbReference type="PANTHER" id="PTHR34606:SF15">
    <property type="entry name" value="BON DOMAIN-CONTAINING PROTEIN"/>
    <property type="match status" value="1"/>
</dbReference>
<gene>
    <name evidence="2" type="ORF">AAFH49_18005</name>
</gene>
<dbReference type="Proteomes" id="UP001479606">
    <property type="component" value="Unassembled WGS sequence"/>
</dbReference>
<feature type="domain" description="BON" evidence="1">
    <location>
        <begin position="14"/>
        <end position="82"/>
    </location>
</feature>
<keyword evidence="3" id="KW-1185">Reference proteome</keyword>
<reference evidence="2 3" key="1">
    <citation type="journal article" date="2018" name="Arch. Microbiol.">
        <title>Hymenobacter segetis sp. nov., isolated from soil.</title>
        <authorList>
            <person name="Ten L.N."/>
            <person name="Lim S.J."/>
            <person name="Kim B.O."/>
            <person name="Kang I.K."/>
            <person name="Jung H.Y."/>
        </authorList>
    </citation>
    <scope>NUCLEOTIDE SEQUENCE [LARGE SCALE GENOMIC DNA]</scope>
    <source>
        <strain evidence="2 3">S7-3-11</strain>
    </source>
</reference>
<dbReference type="PANTHER" id="PTHR34606">
    <property type="entry name" value="BON DOMAIN-CONTAINING PROTEIN"/>
    <property type="match status" value="1"/>
</dbReference>
<dbReference type="InterPro" id="IPR007055">
    <property type="entry name" value="BON_dom"/>
</dbReference>
<proteinExistence type="predicted"/>
<feature type="domain" description="BON" evidence="1">
    <location>
        <begin position="86"/>
        <end position="154"/>
    </location>
</feature>
<feature type="domain" description="BON" evidence="1">
    <location>
        <begin position="406"/>
        <end position="473"/>
    </location>
</feature>
<sequence>MSILTTPTPKQLLADHDITAAIERLYSRRQGVSATWIDVSTAEGIVTLKGFTDNLLSLDRAEEIAKLVRGVRGVVNELEIRTTEVPDAQLLTDIKQALATNPATQDCPIECRATAGEVELHGTVRSWAERQQVLRVVKGVRGIRRLTDSLTYTPAITPRPDEEMAASIRELLRWNVRVHAALVNVTVKQGTVTLSGVVGSALERSEVIAIAWSAGAAKAVDSKDLRVEPWVPADDLRQDKYAYHSETELAQAVRDAFVYDHRVFSFEPMVSVQGSTVTLTGTVSSLAAKRAAEQDARNVVGVSWVNNRLKVRPAGPLEDVALQRNVQAALTHDPYVGRYPLTAQAHNSTISLSGSVPTHFEAAHAEQVAAGISGVVQVDNHLTVTANTPAWFGRHPNGVLAHAVNLDQAIEQAIRQELYWNAFLHDQNIQVSVKNGQATLRGTVESWHQAQLAIHSALAGGASSINNRLRTTAEVGFNGY</sequence>
<feature type="domain" description="BON" evidence="1">
    <location>
        <begin position="160"/>
        <end position="229"/>
    </location>
</feature>
<dbReference type="Pfam" id="PF04972">
    <property type="entry name" value="BON"/>
    <property type="match status" value="6"/>
</dbReference>
<dbReference type="RefSeq" id="WP_342300354.1">
    <property type="nucleotide sequence ID" value="NZ_JBCEVZ010000057.1"/>
</dbReference>
<dbReference type="InterPro" id="IPR051686">
    <property type="entry name" value="Lipoprotein_DolP"/>
</dbReference>
<comment type="caution">
    <text evidence="2">The sequence shown here is derived from an EMBL/GenBank/DDBJ whole genome shotgun (WGS) entry which is preliminary data.</text>
</comment>
<dbReference type="PROSITE" id="PS50914">
    <property type="entry name" value="BON"/>
    <property type="match status" value="6"/>
</dbReference>
<evidence type="ECO:0000313" key="2">
    <source>
        <dbReference type="EMBL" id="MEL5996115.1"/>
    </source>
</evidence>
<accession>A0ABU9LZX6</accession>
<organism evidence="2 3">
    <name type="scientific">Hymenobacter segetis</name>
    <dbReference type="NCBI Taxonomy" id="2025509"/>
    <lineage>
        <taxon>Bacteria</taxon>
        <taxon>Pseudomonadati</taxon>
        <taxon>Bacteroidota</taxon>
        <taxon>Cytophagia</taxon>
        <taxon>Cytophagales</taxon>
        <taxon>Hymenobacteraceae</taxon>
        <taxon>Hymenobacter</taxon>
    </lineage>
</organism>
<name>A0ABU9LZX6_9BACT</name>
<dbReference type="InterPro" id="IPR014004">
    <property type="entry name" value="Transpt-assoc_nodulatn_dom_bac"/>
</dbReference>
<evidence type="ECO:0000259" key="1">
    <source>
        <dbReference type="PROSITE" id="PS50914"/>
    </source>
</evidence>
<evidence type="ECO:0000313" key="3">
    <source>
        <dbReference type="Proteomes" id="UP001479606"/>
    </source>
</evidence>
<protein>
    <submittedName>
        <fullName evidence="2">BON domain-containing protein</fullName>
    </submittedName>
</protein>
<dbReference type="SMART" id="SM00749">
    <property type="entry name" value="BON"/>
    <property type="match status" value="6"/>
</dbReference>
<feature type="domain" description="BON" evidence="1">
    <location>
        <begin position="245"/>
        <end position="313"/>
    </location>
</feature>
<feature type="domain" description="BON" evidence="1">
    <location>
        <begin position="318"/>
        <end position="386"/>
    </location>
</feature>
<dbReference type="EMBL" id="JBCEVZ010000057">
    <property type="protein sequence ID" value="MEL5996115.1"/>
    <property type="molecule type" value="Genomic_DNA"/>
</dbReference>
<dbReference type="Gene3D" id="3.30.1340.30">
    <property type="match status" value="6"/>
</dbReference>